<protein>
    <recommendedName>
        <fullName evidence="3">Sterile alpha motif domain-containing protein 3</fullName>
    </recommendedName>
</protein>
<evidence type="ECO:0000313" key="2">
    <source>
        <dbReference type="Proteomes" id="UP000424527"/>
    </source>
</evidence>
<comment type="caution">
    <text evidence="1">The sequence shown here is derived from an EMBL/GenBank/DDBJ whole genome shotgun (WGS) entry which is preliminary data.</text>
</comment>
<sequence>MVLLLGVVISKEEARCVQLSQVPETVDALIDLIKEKLQLQGDFSLQFEDPDFQNALCNLSDISELPDSRAVLHIQWKKGSWHAENDSQSLGSISSLDTVSMGSSESQANILSPGYLCSLLAWPDPFPIPALSLDVELKLRRGNEAYEKTKIGIDVSRDMKIEILDKIAQSAFDIKAYPEHGEIESIASTLILKYPCLKEPGKGKGYEGWRREIVEEQPMVVEVQNRWPALFFKEQICEEFFRITNKDLLGTFRTAVDKYTPKLLRLYRARKGAFGKEMEEVLEKLDDETSNIVRHRKDAALRGLPVFLREEPKDLFKQCLECDPEEEATTGVAVGLLLVLEEGVAPTSSAMVRSIAVILEDTIVLDEIPDLPSALAYLFGLLYALNMSYPKTLKYTFDAFQHIFMEVGSDCTQRVCDH</sequence>
<organism evidence="1 2">
    <name type="scientific">Larimichthys crocea</name>
    <name type="common">Large yellow croaker</name>
    <name type="synonym">Pseudosciaena crocea</name>
    <dbReference type="NCBI Taxonomy" id="215358"/>
    <lineage>
        <taxon>Eukaryota</taxon>
        <taxon>Metazoa</taxon>
        <taxon>Chordata</taxon>
        <taxon>Craniata</taxon>
        <taxon>Vertebrata</taxon>
        <taxon>Euteleostomi</taxon>
        <taxon>Actinopterygii</taxon>
        <taxon>Neopterygii</taxon>
        <taxon>Teleostei</taxon>
        <taxon>Neoteleostei</taxon>
        <taxon>Acanthomorphata</taxon>
        <taxon>Eupercaria</taxon>
        <taxon>Sciaenidae</taxon>
        <taxon>Larimichthys</taxon>
    </lineage>
</organism>
<dbReference type="Proteomes" id="UP000424527">
    <property type="component" value="Unassembled WGS sequence"/>
</dbReference>
<evidence type="ECO:0008006" key="3">
    <source>
        <dbReference type="Google" id="ProtNLM"/>
    </source>
</evidence>
<dbReference type="AlphaFoldDB" id="A0A6G0HG91"/>
<accession>A0A6G0HG91</accession>
<gene>
    <name evidence="1" type="ORF">D5F01_LYC23693</name>
</gene>
<dbReference type="PANTHER" id="PTHR31025">
    <property type="entry name" value="SI:CH211-196P9.1-RELATED"/>
    <property type="match status" value="1"/>
</dbReference>
<keyword evidence="2" id="KW-1185">Reference proteome</keyword>
<dbReference type="PANTHER" id="PTHR31025:SF27">
    <property type="entry name" value="SI:CH211-193K19.2-RELATED"/>
    <property type="match status" value="1"/>
</dbReference>
<evidence type="ECO:0000313" key="1">
    <source>
        <dbReference type="EMBL" id="KAE8278225.1"/>
    </source>
</evidence>
<name>A0A6G0HG91_LARCR</name>
<dbReference type="EMBL" id="REGW02000025">
    <property type="protein sequence ID" value="KAE8278225.1"/>
    <property type="molecule type" value="Genomic_DNA"/>
</dbReference>
<reference evidence="1 2" key="1">
    <citation type="submission" date="2019-07" db="EMBL/GenBank/DDBJ databases">
        <title>Chromosome genome assembly for large yellow croaker.</title>
        <authorList>
            <person name="Xiao S."/>
        </authorList>
    </citation>
    <scope>NUCLEOTIDE SEQUENCE [LARGE SCALE GENOMIC DNA]</scope>
    <source>
        <strain evidence="1">JMULYC20181020</strain>
        <tissue evidence="1">Muscle</tissue>
    </source>
</reference>
<proteinExistence type="predicted"/>